<evidence type="ECO:0000313" key="2">
    <source>
        <dbReference type="WBParaSite" id="maker-uti_cns_0004377-snap-gene-0.7-mRNA-1"/>
    </source>
</evidence>
<organism evidence="1 2">
    <name type="scientific">Macrostomum lignano</name>
    <dbReference type="NCBI Taxonomy" id="282301"/>
    <lineage>
        <taxon>Eukaryota</taxon>
        <taxon>Metazoa</taxon>
        <taxon>Spiralia</taxon>
        <taxon>Lophotrochozoa</taxon>
        <taxon>Platyhelminthes</taxon>
        <taxon>Rhabditophora</taxon>
        <taxon>Macrostomorpha</taxon>
        <taxon>Macrostomida</taxon>
        <taxon>Macrostomidae</taxon>
        <taxon>Macrostomum</taxon>
    </lineage>
</organism>
<sequence>MLPVTFRYRRYLGWRKHWLYGLLLAAFIFAIVYLLHGGGYRDRLANQRDWPTVQAALSATPWELPDNDQLVLSGPGSRHYPATLNASKSGVAELLQNPMKLDELRSNVRKTLSYLSHLAKPSEFDANAGSCMCGRIAEPCNCCARLTAGRLRLGQTACVQFAYLVHRQAMRTRLLLAGSILVDKLLSAASMPSALCAGEHQPRLELCARFRNASYTVQIHSRHKTRLSGCIELLVNLANITIYAYPLGCFNAQGPSDSAAESAAESGRSANAKVGRPKHAAAGHNLHMDNWVP</sequence>
<dbReference type="PANTHER" id="PTHR36299:SF2">
    <property type="entry name" value="DUF4773 DOMAIN-CONTAINING PROTEIN"/>
    <property type="match status" value="1"/>
</dbReference>
<dbReference type="OrthoDB" id="5952164at2759"/>
<dbReference type="PANTHER" id="PTHR36299">
    <property type="entry name" value="AGAP008005-PA"/>
    <property type="match status" value="1"/>
</dbReference>
<dbReference type="InterPro" id="IPR031941">
    <property type="entry name" value="DUF4773"/>
</dbReference>
<keyword evidence="1" id="KW-1185">Reference proteome</keyword>
<accession>A0A1I8H541</accession>
<protein>
    <submittedName>
        <fullName evidence="2">DUF4773 domain-containing protein</fullName>
    </submittedName>
</protein>
<reference evidence="2" key="1">
    <citation type="submission" date="2016-11" db="UniProtKB">
        <authorList>
            <consortium name="WormBaseParasite"/>
        </authorList>
    </citation>
    <scope>IDENTIFICATION</scope>
</reference>
<dbReference type="Proteomes" id="UP000095280">
    <property type="component" value="Unplaced"/>
</dbReference>
<proteinExistence type="predicted"/>
<evidence type="ECO:0000313" key="1">
    <source>
        <dbReference type="Proteomes" id="UP000095280"/>
    </source>
</evidence>
<dbReference type="WBParaSite" id="maker-uti_cns_0004377-snap-gene-0.7-mRNA-1">
    <property type="protein sequence ID" value="maker-uti_cns_0004377-snap-gene-0.7-mRNA-1"/>
    <property type="gene ID" value="maker-uti_cns_0004377-snap-gene-0.7"/>
</dbReference>
<dbReference type="AlphaFoldDB" id="A0A1I8H541"/>
<dbReference type="Pfam" id="PF15998">
    <property type="entry name" value="DUF4773"/>
    <property type="match status" value="1"/>
</dbReference>
<name>A0A1I8H541_9PLAT</name>